<protein>
    <submittedName>
        <fullName evidence="2">Uncharacterized protein</fullName>
    </submittedName>
</protein>
<sequence length="366" mass="41447">MRGYVLTGVYFPKTYHRSSADFPGCSLNRTITLSPIRESSPKLLLKTRVGSLDSDCLPQLELANGMSPTLEDAESENGEEAVLERKPSKAKRFRKIEKKTRKLWSLLLTGLICLGLAVAMVKYLYSLMMTVDTHRPEDDYHYLIKAQYMDDRFFHRFNYLFREYLISSKPSPHIGEILSDEIKSHISNQKALAGNISSQVAISLISSSSSNATLNHFFISMIGAQRSLYLQTVITKLLNSEFGGLQNVTSTIDSYDSKIQKLKTKAPETLHKEIDAFWATYKNVHTPAITENCAKYLSIPEKLLEEYDKMIKSKKIDCVPVAVGIHWNAFEFSLIIGLAITIITIPIAVICYESFMWLFGTINKFI</sequence>
<organism evidence="2 3">
    <name type="scientific">Steinernema hermaphroditum</name>
    <dbReference type="NCBI Taxonomy" id="289476"/>
    <lineage>
        <taxon>Eukaryota</taxon>
        <taxon>Metazoa</taxon>
        <taxon>Ecdysozoa</taxon>
        <taxon>Nematoda</taxon>
        <taxon>Chromadorea</taxon>
        <taxon>Rhabditida</taxon>
        <taxon>Tylenchina</taxon>
        <taxon>Panagrolaimomorpha</taxon>
        <taxon>Strongyloidoidea</taxon>
        <taxon>Steinernematidae</taxon>
        <taxon>Steinernema</taxon>
    </lineage>
</organism>
<keyword evidence="1" id="KW-0472">Membrane</keyword>
<keyword evidence="3" id="KW-1185">Reference proteome</keyword>
<comment type="caution">
    <text evidence="2">The sequence shown here is derived from an EMBL/GenBank/DDBJ whole genome shotgun (WGS) entry which is preliminary data.</text>
</comment>
<reference evidence="2" key="1">
    <citation type="submission" date="2023-06" db="EMBL/GenBank/DDBJ databases">
        <title>Genomic analysis of the entomopathogenic nematode Steinernema hermaphroditum.</title>
        <authorList>
            <person name="Schwarz E.M."/>
            <person name="Heppert J.K."/>
            <person name="Baniya A."/>
            <person name="Schwartz H.T."/>
            <person name="Tan C.-H."/>
            <person name="Antoshechkin I."/>
            <person name="Sternberg P.W."/>
            <person name="Goodrich-Blair H."/>
            <person name="Dillman A.R."/>
        </authorList>
    </citation>
    <scope>NUCLEOTIDE SEQUENCE</scope>
    <source>
        <strain evidence="2">PS9179</strain>
        <tissue evidence="2">Whole animal</tissue>
    </source>
</reference>
<dbReference type="AlphaFoldDB" id="A0AA39HL05"/>
<feature type="transmembrane region" description="Helical" evidence="1">
    <location>
        <begin position="334"/>
        <end position="359"/>
    </location>
</feature>
<gene>
    <name evidence="2" type="ORF">QR680_003630</name>
</gene>
<evidence type="ECO:0000313" key="2">
    <source>
        <dbReference type="EMBL" id="KAK0407843.1"/>
    </source>
</evidence>
<name>A0AA39HL05_9BILA</name>
<evidence type="ECO:0000256" key="1">
    <source>
        <dbReference type="SAM" id="Phobius"/>
    </source>
</evidence>
<proteinExistence type="predicted"/>
<keyword evidence="1" id="KW-0812">Transmembrane</keyword>
<feature type="transmembrane region" description="Helical" evidence="1">
    <location>
        <begin position="103"/>
        <end position="125"/>
    </location>
</feature>
<dbReference type="EMBL" id="JAUCMV010000003">
    <property type="protein sequence ID" value="KAK0407843.1"/>
    <property type="molecule type" value="Genomic_DNA"/>
</dbReference>
<dbReference type="Proteomes" id="UP001175271">
    <property type="component" value="Unassembled WGS sequence"/>
</dbReference>
<keyword evidence="1" id="KW-1133">Transmembrane helix</keyword>
<evidence type="ECO:0000313" key="3">
    <source>
        <dbReference type="Proteomes" id="UP001175271"/>
    </source>
</evidence>
<accession>A0AA39HL05</accession>